<dbReference type="Gene3D" id="1.50.10.10">
    <property type="match status" value="1"/>
</dbReference>
<accession>A0A366HAB1</accession>
<reference evidence="3 4" key="1">
    <citation type="submission" date="2018-06" db="EMBL/GenBank/DDBJ databases">
        <title>Genomic Encyclopedia of Type Strains, Phase IV (KMG-IV): sequencing the most valuable type-strain genomes for metagenomic binning, comparative biology and taxonomic classification.</title>
        <authorList>
            <person name="Goeker M."/>
        </authorList>
    </citation>
    <scope>NUCLEOTIDE SEQUENCE [LARGE SCALE GENOMIC DNA]</scope>
    <source>
        <strain evidence="3 4">DSM 25532</strain>
    </source>
</reference>
<dbReference type="FunFam" id="1.50.10.10:FF:000021">
    <property type="entry name" value="N-acylglucosamine 2-epimerase"/>
    <property type="match status" value="1"/>
</dbReference>
<dbReference type="SUPFAM" id="SSF48208">
    <property type="entry name" value="Six-hairpin glycosidases"/>
    <property type="match status" value="1"/>
</dbReference>
<protein>
    <submittedName>
        <fullName evidence="3">N-acylglucosamine 2-epimerase</fullName>
    </submittedName>
</protein>
<evidence type="ECO:0000313" key="3">
    <source>
        <dbReference type="EMBL" id="RBP39106.1"/>
    </source>
</evidence>
<comment type="similarity">
    <text evidence="1">Belongs to the N-acylglucosamine 2-epimerase family.</text>
</comment>
<dbReference type="GO" id="GO:0016853">
    <property type="term" value="F:isomerase activity"/>
    <property type="evidence" value="ECO:0007669"/>
    <property type="project" value="UniProtKB-KW"/>
</dbReference>
<dbReference type="InterPro" id="IPR012341">
    <property type="entry name" value="6hp_glycosidase-like_sf"/>
</dbReference>
<evidence type="ECO:0000313" key="4">
    <source>
        <dbReference type="Proteomes" id="UP000253426"/>
    </source>
</evidence>
<proteinExistence type="inferred from homology"/>
<dbReference type="InterPro" id="IPR008928">
    <property type="entry name" value="6-hairpin_glycosidase_sf"/>
</dbReference>
<gene>
    <name evidence="3" type="ORF">DES53_110130</name>
</gene>
<dbReference type="PANTHER" id="PTHR15108">
    <property type="entry name" value="N-ACYLGLUCOSAMINE-2-EPIMERASE"/>
    <property type="match status" value="1"/>
</dbReference>
<dbReference type="EMBL" id="QNRR01000010">
    <property type="protein sequence ID" value="RBP39106.1"/>
    <property type="molecule type" value="Genomic_DNA"/>
</dbReference>
<dbReference type="InterPro" id="IPR010819">
    <property type="entry name" value="AGE/CE"/>
</dbReference>
<dbReference type="Proteomes" id="UP000253426">
    <property type="component" value="Unassembled WGS sequence"/>
</dbReference>
<dbReference type="RefSeq" id="WP_113960871.1">
    <property type="nucleotide sequence ID" value="NZ_QNRR01000010.1"/>
</dbReference>
<dbReference type="GO" id="GO:0005975">
    <property type="term" value="P:carbohydrate metabolic process"/>
    <property type="evidence" value="ECO:0007669"/>
    <property type="project" value="InterPro"/>
</dbReference>
<dbReference type="AlphaFoldDB" id="A0A366HAB1"/>
<keyword evidence="4" id="KW-1185">Reference proteome</keyword>
<name>A0A366HAB1_9BACT</name>
<sequence>MPLDTTRLAAFYRDALLRDCMPFWFPRCVDTQHGGFLHCVDADGSVLDTDKSVWAQGRMSWMLLTLFNTLESRLEWLAWGESGLRFLEHHGVDRSDPLGRMYFHVTREGQPIRKRRYAYSESFTAIAYAAHARATGHAVSAERARALFDLFVKWNFTPGLMPPKYTGTRPMIGMGPRMITLVTAQELATNLGDDAMLRSWRDRCIEEIEKLFVRPELQCVMENVAPDGSLVDHFDGRLLNPGHAMEAAWFIMQEGALRRESRFVELGCKMLDWMWARGWDAEHGGIFYYRDAAGKPVQEYWHDMKFWWPHDEALIATLMAWRLTGEPRYAEWHERVRLWSFEHFADAQHGEWFGYLNRDGSRSTTTKGNLWKSFFHHPRALWMCHGMLAAEAPPA</sequence>
<organism evidence="3 4">
    <name type="scientific">Roseimicrobium gellanilyticum</name>
    <dbReference type="NCBI Taxonomy" id="748857"/>
    <lineage>
        <taxon>Bacteria</taxon>
        <taxon>Pseudomonadati</taxon>
        <taxon>Verrucomicrobiota</taxon>
        <taxon>Verrucomicrobiia</taxon>
        <taxon>Verrucomicrobiales</taxon>
        <taxon>Verrucomicrobiaceae</taxon>
        <taxon>Roseimicrobium</taxon>
    </lineage>
</organism>
<comment type="caution">
    <text evidence="3">The sequence shown here is derived from an EMBL/GenBank/DDBJ whole genome shotgun (WGS) entry which is preliminary data.</text>
</comment>
<keyword evidence="2" id="KW-0413">Isomerase</keyword>
<evidence type="ECO:0000256" key="1">
    <source>
        <dbReference type="ARBA" id="ARBA00008558"/>
    </source>
</evidence>
<dbReference type="OrthoDB" id="5141876at2"/>
<evidence type="ECO:0000256" key="2">
    <source>
        <dbReference type="ARBA" id="ARBA00023235"/>
    </source>
</evidence>
<dbReference type="Pfam" id="PF07221">
    <property type="entry name" value="GlcNAc_2-epim"/>
    <property type="match status" value="1"/>
</dbReference>